<evidence type="ECO:0000313" key="2">
    <source>
        <dbReference type="EnsemblPlants" id="AES75690"/>
    </source>
</evidence>
<reference evidence="1 3" key="2">
    <citation type="journal article" date="2014" name="BMC Genomics">
        <title>An improved genome release (version Mt4.0) for the model legume Medicago truncatula.</title>
        <authorList>
            <person name="Tang H."/>
            <person name="Krishnakumar V."/>
            <person name="Bidwell S."/>
            <person name="Rosen B."/>
            <person name="Chan A."/>
            <person name="Zhou S."/>
            <person name="Gentzbittel L."/>
            <person name="Childs K.L."/>
            <person name="Yandell M."/>
            <person name="Gundlach H."/>
            <person name="Mayer K.F."/>
            <person name="Schwartz D.C."/>
            <person name="Town C.D."/>
        </authorList>
    </citation>
    <scope>GENOME REANNOTATION</scope>
    <source>
        <strain evidence="2 3">cv. Jemalong A17</strain>
    </source>
</reference>
<dbReference type="EnsemblPlants" id="AES75690">
    <property type="protein sequence ID" value="AES75690"/>
    <property type="gene ID" value="MTR_6g055200"/>
</dbReference>
<gene>
    <name evidence="1" type="ordered locus">MTR_6g055200</name>
</gene>
<evidence type="ECO:0000313" key="1">
    <source>
        <dbReference type="EMBL" id="AES75690.1"/>
    </source>
</evidence>
<dbReference type="AlphaFoldDB" id="G7KLX8"/>
<proteinExistence type="predicted"/>
<dbReference type="HOGENOM" id="CLU_2999514_0_0_1"/>
<dbReference type="PaxDb" id="3880-AES75690"/>
<reference evidence="1 3" key="1">
    <citation type="journal article" date="2011" name="Nature">
        <title>The Medicago genome provides insight into the evolution of rhizobial symbioses.</title>
        <authorList>
            <person name="Young N.D."/>
            <person name="Debelle F."/>
            <person name="Oldroyd G.E."/>
            <person name="Geurts R."/>
            <person name="Cannon S.B."/>
            <person name="Udvardi M.K."/>
            <person name="Benedito V.A."/>
            <person name="Mayer K.F."/>
            <person name="Gouzy J."/>
            <person name="Schoof H."/>
            <person name="Van de Peer Y."/>
            <person name="Proost S."/>
            <person name="Cook D.R."/>
            <person name="Meyers B.C."/>
            <person name="Spannagl M."/>
            <person name="Cheung F."/>
            <person name="De Mita S."/>
            <person name="Krishnakumar V."/>
            <person name="Gundlach H."/>
            <person name="Zhou S."/>
            <person name="Mudge J."/>
            <person name="Bharti A.K."/>
            <person name="Murray J.D."/>
            <person name="Naoumkina M.A."/>
            <person name="Rosen B."/>
            <person name="Silverstein K.A."/>
            <person name="Tang H."/>
            <person name="Rombauts S."/>
            <person name="Zhao P.X."/>
            <person name="Zhou P."/>
            <person name="Barbe V."/>
            <person name="Bardou P."/>
            <person name="Bechner M."/>
            <person name="Bellec A."/>
            <person name="Berger A."/>
            <person name="Berges H."/>
            <person name="Bidwell S."/>
            <person name="Bisseling T."/>
            <person name="Choisne N."/>
            <person name="Couloux A."/>
            <person name="Denny R."/>
            <person name="Deshpande S."/>
            <person name="Dai X."/>
            <person name="Doyle J.J."/>
            <person name="Dudez A.M."/>
            <person name="Farmer A.D."/>
            <person name="Fouteau S."/>
            <person name="Franken C."/>
            <person name="Gibelin C."/>
            <person name="Gish J."/>
            <person name="Goldstein S."/>
            <person name="Gonzalez A.J."/>
            <person name="Green P.J."/>
            <person name="Hallab A."/>
            <person name="Hartog M."/>
            <person name="Hua A."/>
            <person name="Humphray S.J."/>
            <person name="Jeong D.H."/>
            <person name="Jing Y."/>
            <person name="Jocker A."/>
            <person name="Kenton S.M."/>
            <person name="Kim D.J."/>
            <person name="Klee K."/>
            <person name="Lai H."/>
            <person name="Lang C."/>
            <person name="Lin S."/>
            <person name="Macmil S.L."/>
            <person name="Magdelenat G."/>
            <person name="Matthews L."/>
            <person name="McCorrison J."/>
            <person name="Monaghan E.L."/>
            <person name="Mun J.H."/>
            <person name="Najar F.Z."/>
            <person name="Nicholson C."/>
            <person name="Noirot C."/>
            <person name="O'Bleness M."/>
            <person name="Paule C.R."/>
            <person name="Poulain J."/>
            <person name="Prion F."/>
            <person name="Qin B."/>
            <person name="Qu C."/>
            <person name="Retzel E.F."/>
            <person name="Riddle C."/>
            <person name="Sallet E."/>
            <person name="Samain S."/>
            <person name="Samson N."/>
            <person name="Sanders I."/>
            <person name="Saurat O."/>
            <person name="Scarpelli C."/>
            <person name="Schiex T."/>
            <person name="Segurens B."/>
            <person name="Severin A.J."/>
            <person name="Sherrier D.J."/>
            <person name="Shi R."/>
            <person name="Sims S."/>
            <person name="Singer S.R."/>
            <person name="Sinharoy S."/>
            <person name="Sterck L."/>
            <person name="Viollet A."/>
            <person name="Wang B.B."/>
            <person name="Wang K."/>
            <person name="Wang M."/>
            <person name="Wang X."/>
            <person name="Warfsmann J."/>
            <person name="Weissenbach J."/>
            <person name="White D.D."/>
            <person name="White J.D."/>
            <person name="Wiley G.B."/>
            <person name="Wincker P."/>
            <person name="Xing Y."/>
            <person name="Yang L."/>
            <person name="Yao Z."/>
            <person name="Ying F."/>
            <person name="Zhai J."/>
            <person name="Zhou L."/>
            <person name="Zuber A."/>
            <person name="Denarie J."/>
            <person name="Dixon R.A."/>
            <person name="May G.D."/>
            <person name="Schwartz D.C."/>
            <person name="Rogers J."/>
            <person name="Quetier F."/>
            <person name="Town C.D."/>
            <person name="Roe B.A."/>
        </authorList>
    </citation>
    <scope>NUCLEOTIDE SEQUENCE [LARGE SCALE GENOMIC DNA]</scope>
    <source>
        <strain evidence="1">A17</strain>
        <strain evidence="2 3">cv. Jemalong A17</strain>
    </source>
</reference>
<dbReference type="Proteomes" id="UP000002051">
    <property type="component" value="Chromosome 6"/>
</dbReference>
<protein>
    <submittedName>
        <fullName evidence="1">Copper ion-binding laccase, putative</fullName>
    </submittedName>
</protein>
<accession>G7KLX8</accession>
<organism evidence="1 3">
    <name type="scientific">Medicago truncatula</name>
    <name type="common">Barrel medic</name>
    <name type="synonym">Medicago tribuloides</name>
    <dbReference type="NCBI Taxonomy" id="3880"/>
    <lineage>
        <taxon>Eukaryota</taxon>
        <taxon>Viridiplantae</taxon>
        <taxon>Streptophyta</taxon>
        <taxon>Embryophyta</taxon>
        <taxon>Tracheophyta</taxon>
        <taxon>Spermatophyta</taxon>
        <taxon>Magnoliopsida</taxon>
        <taxon>eudicotyledons</taxon>
        <taxon>Gunneridae</taxon>
        <taxon>Pentapetalae</taxon>
        <taxon>rosids</taxon>
        <taxon>fabids</taxon>
        <taxon>Fabales</taxon>
        <taxon>Fabaceae</taxon>
        <taxon>Papilionoideae</taxon>
        <taxon>50 kb inversion clade</taxon>
        <taxon>NPAAA clade</taxon>
        <taxon>Hologalegina</taxon>
        <taxon>IRL clade</taxon>
        <taxon>Trifolieae</taxon>
        <taxon>Medicago</taxon>
    </lineage>
</organism>
<name>G7KLX8_MEDTR</name>
<dbReference type="EMBL" id="CM001222">
    <property type="protein sequence ID" value="AES75690.1"/>
    <property type="molecule type" value="Genomic_DNA"/>
</dbReference>
<keyword evidence="3" id="KW-1185">Reference proteome</keyword>
<evidence type="ECO:0000313" key="3">
    <source>
        <dbReference type="Proteomes" id="UP000002051"/>
    </source>
</evidence>
<reference evidence="2" key="3">
    <citation type="submission" date="2015-04" db="UniProtKB">
        <authorList>
            <consortium name="EnsemblPlants"/>
        </authorList>
    </citation>
    <scope>IDENTIFICATION</scope>
    <source>
        <strain evidence="2">cv. Jemalong A17</strain>
    </source>
</reference>
<sequence length="57" mass="6433">MNLHVLAQDLEIFIPARDKLKYKVNPIIRNVISLPAGGWDAIKFQLSLIRGKVFALS</sequence>